<dbReference type="Gene3D" id="3.40.50.720">
    <property type="entry name" value="NAD(P)-binding Rossmann-like Domain"/>
    <property type="match status" value="1"/>
</dbReference>
<name>A0A4Z0JCA8_9LACO</name>
<comment type="similarity">
    <text evidence="1">Belongs to the short-chain dehydrogenases/reductases (SDR) family.</text>
</comment>
<keyword evidence="4" id="KW-1185">Reference proteome</keyword>
<dbReference type="FunFam" id="3.40.50.720:FF:000084">
    <property type="entry name" value="Short-chain dehydrogenase reductase"/>
    <property type="match status" value="1"/>
</dbReference>
<proteinExistence type="inferred from homology"/>
<sequence length="252" mass="27392">MGRLQGKVALVTGGSKGIGKAIVERFAQEGAKVVFTAIEKEAGDVLEKELIPNRLVFMQQDVSKKDDWERIIKATINKFGKINIIVNNAGIGVFSDIEKMDEKNWNSTIGVNLTGTMWGVKYGIKSMKNNHEKNSIINLCSVEGLIGDPDLLAYNASKGGVRLLTKSAALHCAREGYAIRINSVHPGYVNTPLVENLEKTDPKVKDHLVSLHPMGRLAEPSEVANMALFLASDESSFSTGSEFLVDGGYTAQ</sequence>
<evidence type="ECO:0000256" key="1">
    <source>
        <dbReference type="ARBA" id="ARBA00006484"/>
    </source>
</evidence>
<dbReference type="PANTHER" id="PTHR24321:SF8">
    <property type="entry name" value="ESTRADIOL 17-BETA-DEHYDROGENASE 8-RELATED"/>
    <property type="match status" value="1"/>
</dbReference>
<dbReference type="RefSeq" id="WP_135366936.1">
    <property type="nucleotide sequence ID" value="NZ_RKLX01000001.1"/>
</dbReference>
<dbReference type="PROSITE" id="PS00061">
    <property type="entry name" value="ADH_SHORT"/>
    <property type="match status" value="1"/>
</dbReference>
<dbReference type="Proteomes" id="UP000297348">
    <property type="component" value="Unassembled WGS sequence"/>
</dbReference>
<dbReference type="AlphaFoldDB" id="A0A4Z0JCA8"/>
<dbReference type="OrthoDB" id="9805904at2"/>
<dbReference type="InterPro" id="IPR002347">
    <property type="entry name" value="SDR_fam"/>
</dbReference>
<organism evidence="3 4">
    <name type="scientific">Levilactobacillus suantsaiihabitans</name>
    <dbReference type="NCBI Taxonomy" id="2487722"/>
    <lineage>
        <taxon>Bacteria</taxon>
        <taxon>Bacillati</taxon>
        <taxon>Bacillota</taxon>
        <taxon>Bacilli</taxon>
        <taxon>Lactobacillales</taxon>
        <taxon>Lactobacillaceae</taxon>
        <taxon>Levilactobacillus</taxon>
    </lineage>
</organism>
<dbReference type="InterPro" id="IPR036291">
    <property type="entry name" value="NAD(P)-bd_dom_sf"/>
</dbReference>
<comment type="caution">
    <text evidence="3">The sequence shown here is derived from an EMBL/GenBank/DDBJ whole genome shotgun (WGS) entry which is preliminary data.</text>
</comment>
<dbReference type="NCBIfam" id="NF005559">
    <property type="entry name" value="PRK07231.1"/>
    <property type="match status" value="1"/>
</dbReference>
<protein>
    <submittedName>
        <fullName evidence="3">Glucose 1-dehydrogenase</fullName>
        <ecNumber evidence="3">1.1.1.47</ecNumber>
    </submittedName>
</protein>
<dbReference type="SUPFAM" id="SSF51735">
    <property type="entry name" value="NAD(P)-binding Rossmann-fold domains"/>
    <property type="match status" value="1"/>
</dbReference>
<dbReference type="PRINTS" id="PR00080">
    <property type="entry name" value="SDRFAMILY"/>
</dbReference>
<dbReference type="InterPro" id="IPR020904">
    <property type="entry name" value="Sc_DH/Rdtase_CS"/>
</dbReference>
<keyword evidence="2 3" id="KW-0560">Oxidoreductase</keyword>
<dbReference type="Pfam" id="PF13561">
    <property type="entry name" value="adh_short_C2"/>
    <property type="match status" value="1"/>
</dbReference>
<reference evidence="3 4" key="1">
    <citation type="submission" date="2018-10" db="EMBL/GenBank/DDBJ databases">
        <title>Lactobacillus sp. R7 and Lactobacillus sp. R19 isolated from fermented mustard green product of Taiwan.</title>
        <authorList>
            <person name="Lin S.-T."/>
        </authorList>
    </citation>
    <scope>NUCLEOTIDE SEQUENCE [LARGE SCALE GENOMIC DNA]</scope>
    <source>
        <strain evidence="3 4">BCRC 81129</strain>
    </source>
</reference>
<dbReference type="PRINTS" id="PR00081">
    <property type="entry name" value="GDHRDH"/>
</dbReference>
<dbReference type="PANTHER" id="PTHR24321">
    <property type="entry name" value="DEHYDROGENASES, SHORT CHAIN"/>
    <property type="match status" value="1"/>
</dbReference>
<dbReference type="GO" id="GO:0047936">
    <property type="term" value="F:glucose 1-dehydrogenase [NAD(P)+] activity"/>
    <property type="evidence" value="ECO:0007669"/>
    <property type="project" value="UniProtKB-EC"/>
</dbReference>
<evidence type="ECO:0000313" key="4">
    <source>
        <dbReference type="Proteomes" id="UP000297348"/>
    </source>
</evidence>
<dbReference type="EC" id="1.1.1.47" evidence="3"/>
<dbReference type="GO" id="GO:0008206">
    <property type="term" value="P:bile acid metabolic process"/>
    <property type="evidence" value="ECO:0007669"/>
    <property type="project" value="UniProtKB-ARBA"/>
</dbReference>
<evidence type="ECO:0000313" key="3">
    <source>
        <dbReference type="EMBL" id="TGD20366.1"/>
    </source>
</evidence>
<evidence type="ECO:0000256" key="2">
    <source>
        <dbReference type="ARBA" id="ARBA00023002"/>
    </source>
</evidence>
<accession>A0A4Z0JCA8</accession>
<gene>
    <name evidence="3" type="ORF">EGT51_01035</name>
</gene>
<dbReference type="EMBL" id="RKLX01000001">
    <property type="protein sequence ID" value="TGD20366.1"/>
    <property type="molecule type" value="Genomic_DNA"/>
</dbReference>